<dbReference type="AlphaFoldDB" id="A0A937DD65"/>
<proteinExistence type="predicted"/>
<dbReference type="Proteomes" id="UP000651057">
    <property type="component" value="Unassembled WGS sequence"/>
</dbReference>
<accession>A0A937DD65</accession>
<keyword evidence="3" id="KW-1185">Reference proteome</keyword>
<comment type="caution">
    <text evidence="2">The sequence shown here is derived from an EMBL/GenBank/DDBJ whole genome shotgun (WGS) entry which is preliminary data.</text>
</comment>
<organism evidence="2 3">
    <name type="scientific">Aquimarina mytili</name>
    <dbReference type="NCBI Taxonomy" id="874423"/>
    <lineage>
        <taxon>Bacteria</taxon>
        <taxon>Pseudomonadati</taxon>
        <taxon>Bacteroidota</taxon>
        <taxon>Flavobacteriia</taxon>
        <taxon>Flavobacteriales</taxon>
        <taxon>Flavobacteriaceae</taxon>
        <taxon>Aquimarina</taxon>
    </lineage>
</organism>
<feature type="region of interest" description="Disordered" evidence="1">
    <location>
        <begin position="40"/>
        <end position="59"/>
    </location>
</feature>
<evidence type="ECO:0000256" key="1">
    <source>
        <dbReference type="SAM" id="MobiDB-lite"/>
    </source>
</evidence>
<sequence>MVDTEGRVEQLNELYAILQKINAAADNVFDELPVKRDLYRTPSRPGGVPVGDEEEVLIS</sequence>
<protein>
    <submittedName>
        <fullName evidence="2">Uncharacterized protein</fullName>
    </submittedName>
</protein>
<dbReference type="RefSeq" id="WP_344779231.1">
    <property type="nucleotide sequence ID" value="NZ_BAABAX010000026.1"/>
</dbReference>
<dbReference type="EMBL" id="JAERQJ010000011">
    <property type="protein sequence ID" value="MBL0685691.1"/>
    <property type="molecule type" value="Genomic_DNA"/>
</dbReference>
<name>A0A937DD65_9FLAO</name>
<evidence type="ECO:0000313" key="3">
    <source>
        <dbReference type="Proteomes" id="UP000651057"/>
    </source>
</evidence>
<gene>
    <name evidence="2" type="ORF">JJQ60_19320</name>
</gene>
<evidence type="ECO:0000313" key="2">
    <source>
        <dbReference type="EMBL" id="MBL0685691.1"/>
    </source>
</evidence>
<reference evidence="2" key="1">
    <citation type="submission" date="2021-01" db="EMBL/GenBank/DDBJ databases">
        <authorList>
            <person name="Zhong Y.L."/>
        </authorList>
    </citation>
    <scope>NUCLEOTIDE SEQUENCE</scope>
    <source>
        <strain evidence="2">KCTC 23302</strain>
    </source>
</reference>